<organism evidence="2 3">
    <name type="scientific">Haladaptatus pallidirubidus</name>
    <dbReference type="NCBI Taxonomy" id="1008152"/>
    <lineage>
        <taxon>Archaea</taxon>
        <taxon>Methanobacteriati</taxon>
        <taxon>Methanobacteriota</taxon>
        <taxon>Stenosarchaea group</taxon>
        <taxon>Halobacteria</taxon>
        <taxon>Halobacteriales</taxon>
        <taxon>Haladaptataceae</taxon>
        <taxon>Haladaptatus</taxon>
    </lineage>
</organism>
<evidence type="ECO:0000313" key="3">
    <source>
        <dbReference type="Proteomes" id="UP001501729"/>
    </source>
</evidence>
<feature type="transmembrane region" description="Helical" evidence="1">
    <location>
        <begin position="42"/>
        <end position="61"/>
    </location>
</feature>
<dbReference type="GeneID" id="68615132"/>
<reference evidence="2 3" key="1">
    <citation type="journal article" date="2019" name="Int. J. Syst. Evol. Microbiol.">
        <title>The Global Catalogue of Microorganisms (GCM) 10K type strain sequencing project: providing services to taxonomists for standard genome sequencing and annotation.</title>
        <authorList>
            <consortium name="The Broad Institute Genomics Platform"/>
            <consortium name="The Broad Institute Genome Sequencing Center for Infectious Disease"/>
            <person name="Wu L."/>
            <person name="Ma J."/>
        </authorList>
    </citation>
    <scope>NUCLEOTIDE SEQUENCE [LARGE SCALE GENOMIC DNA]</scope>
    <source>
        <strain evidence="2 3">JCM 17504</strain>
    </source>
</reference>
<sequence length="99" mass="11015">MVDQWTIQISIKLAGLLVGTLLLGFGVAIWRLPRYEDTDDEYARYFGHVGFILLLVANGGVVWTPFWALALEAGGYALAALFGTRWFLRVTRADDPSPL</sequence>
<name>A0AAV3UBA4_9EURY</name>
<keyword evidence="1" id="KW-1133">Transmembrane helix</keyword>
<dbReference type="Proteomes" id="UP001501729">
    <property type="component" value="Unassembled WGS sequence"/>
</dbReference>
<comment type="caution">
    <text evidence="2">The sequence shown here is derived from an EMBL/GenBank/DDBJ whole genome shotgun (WGS) entry which is preliminary data.</text>
</comment>
<keyword evidence="1" id="KW-0472">Membrane</keyword>
<dbReference type="RefSeq" id="WP_227775248.1">
    <property type="nucleotide sequence ID" value="NZ_BAABKX010000001.1"/>
</dbReference>
<proteinExistence type="predicted"/>
<dbReference type="EMBL" id="BAABKX010000001">
    <property type="protein sequence ID" value="GAA5041813.1"/>
    <property type="molecule type" value="Genomic_DNA"/>
</dbReference>
<feature type="transmembrane region" description="Helical" evidence="1">
    <location>
        <begin position="67"/>
        <end position="88"/>
    </location>
</feature>
<evidence type="ECO:0000313" key="2">
    <source>
        <dbReference type="EMBL" id="GAA5041813.1"/>
    </source>
</evidence>
<feature type="transmembrane region" description="Helical" evidence="1">
    <location>
        <begin position="6"/>
        <end position="30"/>
    </location>
</feature>
<evidence type="ECO:0000256" key="1">
    <source>
        <dbReference type="SAM" id="Phobius"/>
    </source>
</evidence>
<keyword evidence="3" id="KW-1185">Reference proteome</keyword>
<accession>A0AAV3UBA4</accession>
<gene>
    <name evidence="2" type="ORF">GCM10025751_04450</name>
</gene>
<keyword evidence="1" id="KW-0812">Transmembrane</keyword>
<dbReference type="AlphaFoldDB" id="A0AAV3UBA4"/>
<protein>
    <submittedName>
        <fullName evidence="2">Uncharacterized protein</fullName>
    </submittedName>
</protein>